<dbReference type="Pfam" id="PF10613">
    <property type="entry name" value="Lig_chan-Glu_bd"/>
    <property type="match status" value="1"/>
</dbReference>
<evidence type="ECO:0000256" key="7">
    <source>
        <dbReference type="ARBA" id="ARBA00023065"/>
    </source>
</evidence>
<dbReference type="AlphaFoldDB" id="A0A7M7JQQ9"/>
<dbReference type="InParanoid" id="A0A7M7JQQ9"/>
<keyword evidence="8 15" id="KW-0472">Membrane</keyword>
<evidence type="ECO:0000256" key="1">
    <source>
        <dbReference type="ARBA" id="ARBA00004141"/>
    </source>
</evidence>
<dbReference type="PANTHER" id="PTHR18966">
    <property type="entry name" value="IONOTROPIC GLUTAMATE RECEPTOR"/>
    <property type="match status" value="1"/>
</dbReference>
<dbReference type="InterPro" id="IPR028082">
    <property type="entry name" value="Peripla_BP_I"/>
</dbReference>
<dbReference type="Pfam" id="PF00060">
    <property type="entry name" value="Lig_chan"/>
    <property type="match status" value="1"/>
</dbReference>
<keyword evidence="4 15" id="KW-0812">Transmembrane</keyword>
<name>A0A7M7JQQ9_VARDE</name>
<feature type="transmembrane region" description="Helical" evidence="15">
    <location>
        <begin position="603"/>
        <end position="624"/>
    </location>
</feature>
<dbReference type="SMART" id="SM00079">
    <property type="entry name" value="PBPe"/>
    <property type="match status" value="1"/>
</dbReference>
<evidence type="ECO:0000256" key="11">
    <source>
        <dbReference type="ARBA" id="ARBA00023257"/>
    </source>
</evidence>
<dbReference type="GO" id="GO:0015276">
    <property type="term" value="F:ligand-gated monoatomic ion channel activity"/>
    <property type="evidence" value="ECO:0007669"/>
    <property type="project" value="InterPro"/>
</dbReference>
<dbReference type="GO" id="GO:0045211">
    <property type="term" value="C:postsynaptic membrane"/>
    <property type="evidence" value="ECO:0007669"/>
    <property type="project" value="UniProtKB-SubCell"/>
</dbReference>
<keyword evidence="16" id="KW-0732">Signal</keyword>
<dbReference type="Gene3D" id="3.40.190.10">
    <property type="entry name" value="Periplasmic binding protein-like II"/>
    <property type="match status" value="1"/>
</dbReference>
<comment type="subcellular location">
    <subcellularLocation>
        <location evidence="1">Membrane</location>
        <topology evidence="1">Multi-pass membrane protein</topology>
    </subcellularLocation>
    <subcellularLocation>
        <location evidence="14">Postsynaptic cell membrane</location>
    </subcellularLocation>
</comment>
<evidence type="ECO:0000256" key="9">
    <source>
        <dbReference type="ARBA" id="ARBA00023170"/>
    </source>
</evidence>
<organism evidence="19 20">
    <name type="scientific">Varroa destructor</name>
    <name type="common">Honeybee mite</name>
    <dbReference type="NCBI Taxonomy" id="109461"/>
    <lineage>
        <taxon>Eukaryota</taxon>
        <taxon>Metazoa</taxon>
        <taxon>Ecdysozoa</taxon>
        <taxon>Arthropoda</taxon>
        <taxon>Chelicerata</taxon>
        <taxon>Arachnida</taxon>
        <taxon>Acari</taxon>
        <taxon>Parasitiformes</taxon>
        <taxon>Mesostigmata</taxon>
        <taxon>Gamasina</taxon>
        <taxon>Dermanyssoidea</taxon>
        <taxon>Varroidae</taxon>
        <taxon>Varroa</taxon>
    </lineage>
</organism>
<dbReference type="Gene3D" id="1.10.287.70">
    <property type="match status" value="1"/>
</dbReference>
<keyword evidence="10" id="KW-0325">Glycoprotein</keyword>
<evidence type="ECO:0000259" key="17">
    <source>
        <dbReference type="SMART" id="SM00079"/>
    </source>
</evidence>
<feature type="transmembrane region" description="Helical" evidence="15">
    <location>
        <begin position="800"/>
        <end position="821"/>
    </location>
</feature>
<dbReference type="InterPro" id="IPR001828">
    <property type="entry name" value="ANF_lig-bd_rcpt"/>
</dbReference>
<evidence type="ECO:0000256" key="8">
    <source>
        <dbReference type="ARBA" id="ARBA00023136"/>
    </source>
</evidence>
<evidence type="ECO:0000313" key="19">
    <source>
        <dbReference type="EnsemblMetazoa" id="XP_022655446"/>
    </source>
</evidence>
<dbReference type="Gene3D" id="3.40.50.2300">
    <property type="match status" value="2"/>
</dbReference>
<evidence type="ECO:0000256" key="12">
    <source>
        <dbReference type="ARBA" id="ARBA00023286"/>
    </source>
</evidence>
<accession>A0A7M7JQQ9</accession>
<dbReference type="InterPro" id="IPR015683">
    <property type="entry name" value="Ionotropic_Glu_rcpt"/>
</dbReference>
<evidence type="ECO:0000256" key="10">
    <source>
        <dbReference type="ARBA" id="ARBA00023180"/>
    </source>
</evidence>
<protein>
    <submittedName>
        <fullName evidence="19">Uncharacterized protein</fullName>
    </submittedName>
</protein>
<sequence length="864" mass="98306">MTWLCAVLASVTVVSISFSTGVHGGTYKIAGVFSAETGQVESKVFARAVDRVNTDNREFPEVQMQAIPIMLKEGQTWENYQELCRQFESGVVAIVGAESSVEDSLISSVSSAVRIPHIRTGFNRELEDPDDLSLGLAPSPSDLAEVVRELILHMGWNHIVYIYDTSTGLLRMNELEEDPEFKGRRLVPIDLSVDANPWDNIIKLSIRHVVVDIESKSVHQVLKEISMSGLSQDYYSFIMPNSDIRLPENSTQRTFFIDADVYTFSLVDPDNREMHWIYRMLEMNSSENEPNLPFIYDSVLQIGHTLNNLTKLQRPIRSSPGNCTLKVAFKDGRKLYDSIRESTKFEGVTGFVEFDDKGARKVKHVHVKLLKDGKLTKVADWRPLDGLTFIKELDPKGEPDEALEHDEGLNNRALVVTTILLPPFLMRDDSPHLKGNERYSGFIVDLLEKLARLLKFQYLIKEVEDGAYGTYNATTNSYNGMIGEILLGKADIAVAPFTINAERYQILDFSFPFLEAGLGLLARREVDPLEHNFLSPFSAIMWFSLFGTMMFATFVITFIARLSPREWSSVTDTVIETHFTVGNCFWYLYSTLMFQRFQHRPNSLGVIVAFFAWFIFCLAIMVSYGTVLGDFIIKYNERPALSKIDDLRSENNRVKFSAIKTGSTMRFFEETEYPNYKQLYAKLDKDAAVRNLSEAIQRVKNEDFALFLETPYIEYFVGHDCSLQQVEGTVGSVSYGIAMSQGSSLQKYLSAGVLSLRREGSLQSMRAKWWNEQHAGRHCPDHLHIVRPTPFTVRFGRVNMLFVFLLGGIILSVAITIYNYVRKQMTIEDKNEFRYFLPTLIREVETLFRKRPVPTNPSPEPTAA</sequence>
<dbReference type="Pfam" id="PF01094">
    <property type="entry name" value="ANF_receptor"/>
    <property type="match status" value="1"/>
</dbReference>
<dbReference type="SUPFAM" id="SSF53850">
    <property type="entry name" value="Periplasmic binding protein-like II"/>
    <property type="match status" value="1"/>
</dbReference>
<feature type="domain" description="Ionotropic glutamate receptor L-glutamate and glycine-binding" evidence="18">
    <location>
        <begin position="423"/>
        <end position="487"/>
    </location>
</feature>
<proteinExistence type="inferred from homology"/>
<dbReference type="GeneID" id="111248023"/>
<keyword evidence="13" id="KW-0407">Ion channel</keyword>
<feature type="signal peptide" evidence="16">
    <location>
        <begin position="1"/>
        <end position="24"/>
    </location>
</feature>
<evidence type="ECO:0000256" key="2">
    <source>
        <dbReference type="ARBA" id="ARBA00008685"/>
    </source>
</evidence>
<dbReference type="EnsemblMetazoa" id="XM_022799711">
    <property type="protein sequence ID" value="XP_022655446"/>
    <property type="gene ID" value="LOC111248023"/>
</dbReference>
<keyword evidence="9" id="KW-0675">Receptor</keyword>
<dbReference type="InterPro" id="IPR001320">
    <property type="entry name" value="Iontro_rcpt_C"/>
</dbReference>
<reference evidence="19" key="1">
    <citation type="submission" date="2021-01" db="UniProtKB">
        <authorList>
            <consortium name="EnsemblMetazoa"/>
        </authorList>
    </citation>
    <scope>IDENTIFICATION</scope>
</reference>
<dbReference type="KEGG" id="vde:111248023"/>
<keyword evidence="3" id="KW-0813">Transport</keyword>
<feature type="transmembrane region" description="Helical" evidence="15">
    <location>
        <begin position="539"/>
        <end position="560"/>
    </location>
</feature>
<evidence type="ECO:0000256" key="15">
    <source>
        <dbReference type="SAM" id="Phobius"/>
    </source>
</evidence>
<evidence type="ECO:0000256" key="13">
    <source>
        <dbReference type="ARBA" id="ARBA00023303"/>
    </source>
</evidence>
<dbReference type="Proteomes" id="UP000594260">
    <property type="component" value="Unplaced"/>
</dbReference>
<dbReference type="OrthoDB" id="5984008at2759"/>
<dbReference type="SMART" id="SM00918">
    <property type="entry name" value="Lig_chan-Glu_bd"/>
    <property type="match status" value="1"/>
</dbReference>
<evidence type="ECO:0000259" key="18">
    <source>
        <dbReference type="SMART" id="SM00918"/>
    </source>
</evidence>
<dbReference type="OMA" id="FTAPFMT"/>
<dbReference type="SUPFAM" id="SSF53822">
    <property type="entry name" value="Periplasmic binding protein-like I"/>
    <property type="match status" value="1"/>
</dbReference>
<evidence type="ECO:0000256" key="14">
    <source>
        <dbReference type="ARBA" id="ARBA00034100"/>
    </source>
</evidence>
<feature type="chain" id="PRO_5029471286" evidence="16">
    <location>
        <begin position="25"/>
        <end position="864"/>
    </location>
</feature>
<evidence type="ECO:0000256" key="6">
    <source>
        <dbReference type="ARBA" id="ARBA00023018"/>
    </source>
</evidence>
<keyword evidence="5 15" id="KW-1133">Transmembrane helix</keyword>
<keyword evidence="20" id="KW-1185">Reference proteome</keyword>
<keyword evidence="7" id="KW-0406">Ion transport</keyword>
<evidence type="ECO:0000256" key="16">
    <source>
        <dbReference type="SAM" id="SignalP"/>
    </source>
</evidence>
<evidence type="ECO:0000256" key="5">
    <source>
        <dbReference type="ARBA" id="ARBA00022989"/>
    </source>
</evidence>
<evidence type="ECO:0000313" key="20">
    <source>
        <dbReference type="Proteomes" id="UP000594260"/>
    </source>
</evidence>
<comment type="similarity">
    <text evidence="2">Belongs to the glutamate-gated ion channel (TC 1.A.10.1) family.</text>
</comment>
<dbReference type="FunFam" id="3.40.190.10:FF:000024">
    <property type="entry name" value="Glutamate receptor, ionotropic, delta 1"/>
    <property type="match status" value="1"/>
</dbReference>
<keyword evidence="12" id="KW-1071">Ligand-gated ion channel</keyword>
<feature type="domain" description="Ionotropic glutamate receptor C-terminal" evidence="17">
    <location>
        <begin position="413"/>
        <end position="772"/>
    </location>
</feature>
<keyword evidence="6" id="KW-0770">Synapse</keyword>
<keyword evidence="11" id="KW-0628">Postsynaptic cell membrane</keyword>
<evidence type="ECO:0000256" key="3">
    <source>
        <dbReference type="ARBA" id="ARBA00022448"/>
    </source>
</evidence>
<dbReference type="RefSeq" id="XP_022655446.1">
    <property type="nucleotide sequence ID" value="XM_022799711.1"/>
</dbReference>
<dbReference type="InterPro" id="IPR019594">
    <property type="entry name" value="Glu/Gly-bd"/>
</dbReference>
<evidence type="ECO:0000256" key="4">
    <source>
        <dbReference type="ARBA" id="ARBA00022692"/>
    </source>
</evidence>